<keyword evidence="1" id="KW-1133">Transmembrane helix</keyword>
<keyword evidence="1" id="KW-0812">Transmembrane</keyword>
<dbReference type="Proteomes" id="UP000331127">
    <property type="component" value="Unassembled WGS sequence"/>
</dbReference>
<comment type="caution">
    <text evidence="2">The sequence shown here is derived from an EMBL/GenBank/DDBJ whole genome shotgun (WGS) entry which is preliminary data.</text>
</comment>
<dbReference type="AlphaFoldDB" id="A0A5M3WRV1"/>
<dbReference type="EMBL" id="BLAE01000034">
    <property type="protein sequence ID" value="GES12107.1"/>
    <property type="molecule type" value="Genomic_DNA"/>
</dbReference>
<name>A0A5M3WRV1_9ACTN</name>
<keyword evidence="1" id="KW-0472">Membrane</keyword>
<accession>A0A5M3WRV1</accession>
<reference evidence="2 3" key="1">
    <citation type="submission" date="2019-10" db="EMBL/GenBank/DDBJ databases">
        <title>Whole genome shotgun sequence of Acrocarpospora macrocephala NBRC 16266.</title>
        <authorList>
            <person name="Ichikawa N."/>
            <person name="Kimura A."/>
            <person name="Kitahashi Y."/>
            <person name="Komaki H."/>
            <person name="Oguchi A."/>
        </authorList>
    </citation>
    <scope>NUCLEOTIDE SEQUENCE [LARGE SCALE GENOMIC DNA]</scope>
    <source>
        <strain evidence="2 3">NBRC 16266</strain>
    </source>
</reference>
<feature type="transmembrane region" description="Helical" evidence="1">
    <location>
        <begin position="23"/>
        <end position="56"/>
    </location>
</feature>
<evidence type="ECO:0000256" key="1">
    <source>
        <dbReference type="SAM" id="Phobius"/>
    </source>
</evidence>
<evidence type="ECO:0000313" key="2">
    <source>
        <dbReference type="EMBL" id="GES12107.1"/>
    </source>
</evidence>
<evidence type="ECO:0000313" key="3">
    <source>
        <dbReference type="Proteomes" id="UP000331127"/>
    </source>
</evidence>
<sequence>MNDPLAGPETGQLQKRSPIKRWAILVSGAALLALVVFIFPPAAAPVGVALATLEILHRMTRQSR</sequence>
<gene>
    <name evidence="2" type="ORF">Amac_057040</name>
</gene>
<proteinExistence type="predicted"/>
<protein>
    <submittedName>
        <fullName evidence="2">Uncharacterized protein</fullName>
    </submittedName>
</protein>
<organism evidence="2 3">
    <name type="scientific">Acrocarpospora macrocephala</name>
    <dbReference type="NCBI Taxonomy" id="150177"/>
    <lineage>
        <taxon>Bacteria</taxon>
        <taxon>Bacillati</taxon>
        <taxon>Actinomycetota</taxon>
        <taxon>Actinomycetes</taxon>
        <taxon>Streptosporangiales</taxon>
        <taxon>Streptosporangiaceae</taxon>
        <taxon>Acrocarpospora</taxon>
    </lineage>
</organism>
<keyword evidence="3" id="KW-1185">Reference proteome</keyword>
<dbReference type="RefSeq" id="WP_155351322.1">
    <property type="nucleotide sequence ID" value="NZ_BAAAHL010000030.1"/>
</dbReference>